<dbReference type="InterPro" id="IPR032808">
    <property type="entry name" value="DoxX"/>
</dbReference>
<comment type="caution">
    <text evidence="6">The sequence shown here is derived from an EMBL/GenBank/DDBJ whole genome shotgun (WGS) entry which is preliminary data.</text>
</comment>
<dbReference type="Pfam" id="PF13564">
    <property type="entry name" value="DoxX_2"/>
    <property type="match status" value="1"/>
</dbReference>
<feature type="transmembrane region" description="Helical" evidence="5">
    <location>
        <begin position="44"/>
        <end position="64"/>
    </location>
</feature>
<comment type="subcellular location">
    <subcellularLocation>
        <location evidence="1">Membrane</location>
        <topology evidence="1">Multi-pass membrane protein</topology>
    </subcellularLocation>
</comment>
<organism evidence="6 7">
    <name type="scientific">Rubritalea profundi</name>
    <dbReference type="NCBI Taxonomy" id="1658618"/>
    <lineage>
        <taxon>Bacteria</taxon>
        <taxon>Pseudomonadati</taxon>
        <taxon>Verrucomicrobiota</taxon>
        <taxon>Verrucomicrobiia</taxon>
        <taxon>Verrucomicrobiales</taxon>
        <taxon>Rubritaleaceae</taxon>
        <taxon>Rubritalea</taxon>
    </lineage>
</organism>
<evidence type="ECO:0000256" key="1">
    <source>
        <dbReference type="ARBA" id="ARBA00004141"/>
    </source>
</evidence>
<dbReference type="GO" id="GO:0016020">
    <property type="term" value="C:membrane"/>
    <property type="evidence" value="ECO:0007669"/>
    <property type="project" value="UniProtKB-SubCell"/>
</dbReference>
<dbReference type="EMBL" id="MQWA01000001">
    <property type="protein sequence ID" value="PQJ29747.1"/>
    <property type="molecule type" value="Genomic_DNA"/>
</dbReference>
<dbReference type="AlphaFoldDB" id="A0A2S7U5G2"/>
<evidence type="ECO:0008006" key="8">
    <source>
        <dbReference type="Google" id="ProtNLM"/>
    </source>
</evidence>
<keyword evidence="3 5" id="KW-1133">Transmembrane helix</keyword>
<feature type="transmembrane region" description="Helical" evidence="5">
    <location>
        <begin position="101"/>
        <end position="120"/>
    </location>
</feature>
<evidence type="ECO:0000256" key="4">
    <source>
        <dbReference type="ARBA" id="ARBA00023136"/>
    </source>
</evidence>
<proteinExistence type="predicted"/>
<gene>
    <name evidence="6" type="ORF">BSZ32_15495</name>
</gene>
<reference evidence="6 7" key="1">
    <citation type="submission" date="2016-12" db="EMBL/GenBank/DDBJ databases">
        <title>Study of bacterial adaptation to deep sea.</title>
        <authorList>
            <person name="Song J."/>
            <person name="Yoshizawa S."/>
            <person name="Kogure K."/>
        </authorList>
    </citation>
    <scope>NUCLEOTIDE SEQUENCE [LARGE SCALE GENOMIC DNA]</scope>
    <source>
        <strain evidence="6 7">SAORIC-165</strain>
    </source>
</reference>
<evidence type="ECO:0000313" key="6">
    <source>
        <dbReference type="EMBL" id="PQJ29747.1"/>
    </source>
</evidence>
<evidence type="ECO:0000313" key="7">
    <source>
        <dbReference type="Proteomes" id="UP000239907"/>
    </source>
</evidence>
<keyword evidence="2 5" id="KW-0812">Transmembrane</keyword>
<feature type="transmembrane region" description="Helical" evidence="5">
    <location>
        <begin position="70"/>
        <end position="89"/>
    </location>
</feature>
<evidence type="ECO:0000256" key="5">
    <source>
        <dbReference type="SAM" id="Phobius"/>
    </source>
</evidence>
<evidence type="ECO:0000256" key="2">
    <source>
        <dbReference type="ARBA" id="ARBA00022692"/>
    </source>
</evidence>
<dbReference type="Proteomes" id="UP000239907">
    <property type="component" value="Unassembled WGS sequence"/>
</dbReference>
<keyword evidence="4 5" id="KW-0472">Membrane</keyword>
<sequence length="121" mass="13143">MDILRHVFQVIIAVGLLNVWLLRLGKKTPYRGGGAQSMREEFEVYGLPAFMMYLIGALKVIIALSMIAGIWLQPLVGPSAALLILLMLGAFSMHIKVKDPLAKATPSLLMLAMAIAVILLA</sequence>
<evidence type="ECO:0000256" key="3">
    <source>
        <dbReference type="ARBA" id="ARBA00022989"/>
    </source>
</evidence>
<keyword evidence="7" id="KW-1185">Reference proteome</keyword>
<name>A0A2S7U5G2_9BACT</name>
<dbReference type="RefSeq" id="WP_105044261.1">
    <property type="nucleotide sequence ID" value="NZ_MQWA01000001.1"/>
</dbReference>
<protein>
    <recommendedName>
        <fullName evidence="8">DoxX family protein</fullName>
    </recommendedName>
</protein>
<feature type="transmembrane region" description="Helical" evidence="5">
    <location>
        <begin position="6"/>
        <end position="24"/>
    </location>
</feature>
<accession>A0A2S7U5G2</accession>
<dbReference type="OrthoDB" id="198904at2"/>